<feature type="signal peptide" evidence="4">
    <location>
        <begin position="1"/>
        <end position="26"/>
    </location>
</feature>
<dbReference type="Gene3D" id="3.40.190.10">
    <property type="entry name" value="Periplasmic binding protein-like II"/>
    <property type="match status" value="1"/>
</dbReference>
<evidence type="ECO:0000313" key="6">
    <source>
        <dbReference type="EMBL" id="KGM33410.1"/>
    </source>
</evidence>
<evidence type="ECO:0000259" key="5">
    <source>
        <dbReference type="Pfam" id="PF00496"/>
    </source>
</evidence>
<evidence type="ECO:0000256" key="1">
    <source>
        <dbReference type="ARBA" id="ARBA00004418"/>
    </source>
</evidence>
<dbReference type="Proteomes" id="UP000029995">
    <property type="component" value="Unassembled WGS sequence"/>
</dbReference>
<organism evidence="6 7">
    <name type="scientific">Inquilinus limosus MP06</name>
    <dbReference type="NCBI Taxonomy" id="1398085"/>
    <lineage>
        <taxon>Bacteria</taxon>
        <taxon>Pseudomonadati</taxon>
        <taxon>Pseudomonadota</taxon>
        <taxon>Alphaproteobacteria</taxon>
        <taxon>Rhodospirillales</taxon>
        <taxon>Rhodospirillaceae</taxon>
        <taxon>Inquilinus</taxon>
    </lineage>
</organism>
<sequence length="533" mass="58391">MGFSRRNVLQLGVATAALAGFGGARAQDASQNADVIRMGIAAKGPRYSDPNLTTQGSDNWATEQIYEQLVRPEDGTFAIKPEEFLPTLATSWSSSPDAKTWTFQLRQGVQFHKGFGEMTSEDVVYSFKRAMTSGTNTTILSNIADVVANGPYQVTMTLKSPDALFLGSSVFNNNTSIVSKKAAEQMGDAFGTDAVGTGPYELVKFDTQVGTVMKRHEGYWGQKAKISTVECVYIADTSARTLALLSGNIDIMEAVRAPGWVASMQQRDPTLKIDMTVPGSFNTLHINLTRKPFDNLKVRQALMHAIDRPAVAQALAPMGGTMAGLQPDFFPAGFKTEDLPEELRYPYDPDKAKALLAEAGYPDGISFPSLCSQREDYSSTMLIVQEQIRLAGFNMDLRIEDHTAYHADNRSDKNTLAMHSSSYPPIPTQLYFQQLSAQSEVKSDGKGGGNYSHYGVVMPGIDDLLTQALQATDFATYDSLCRKIELQVLRDLPLIGLSTLSFTTARRGNVDLGYPVKSGYARWRFHRATKTVV</sequence>
<keyword evidence="3 4" id="KW-0732">Signal</keyword>
<gene>
    <name evidence="6" type="ORF">P409_15970</name>
</gene>
<accession>A0A0A0D5T3</accession>
<reference evidence="6 7" key="1">
    <citation type="submission" date="2014-01" db="EMBL/GenBank/DDBJ databases">
        <title>Genome sequence determination for a cystic fibrosis isolate, Inquilinus limosus.</title>
        <authorList>
            <person name="Pino M."/>
            <person name="Di Conza J."/>
            <person name="Gutkind G."/>
        </authorList>
    </citation>
    <scope>NUCLEOTIDE SEQUENCE [LARGE SCALE GENOMIC DNA]</scope>
    <source>
        <strain evidence="6 7">MP06</strain>
    </source>
</reference>
<dbReference type="PROSITE" id="PS51318">
    <property type="entry name" value="TAT"/>
    <property type="match status" value="1"/>
</dbReference>
<comment type="subcellular location">
    <subcellularLocation>
        <location evidence="1">Periplasm</location>
    </subcellularLocation>
</comment>
<proteinExistence type="inferred from homology"/>
<evidence type="ECO:0000256" key="4">
    <source>
        <dbReference type="SAM" id="SignalP"/>
    </source>
</evidence>
<dbReference type="AlphaFoldDB" id="A0A0A0D5T3"/>
<feature type="domain" description="Solute-binding protein family 5" evidence="5">
    <location>
        <begin position="84"/>
        <end position="436"/>
    </location>
</feature>
<feature type="chain" id="PRO_5001960478" description="Solute-binding protein family 5 domain-containing protein" evidence="4">
    <location>
        <begin position="27"/>
        <end position="533"/>
    </location>
</feature>
<dbReference type="PANTHER" id="PTHR30290">
    <property type="entry name" value="PERIPLASMIC BINDING COMPONENT OF ABC TRANSPORTER"/>
    <property type="match status" value="1"/>
</dbReference>
<dbReference type="InterPro" id="IPR030678">
    <property type="entry name" value="Peptide/Ni-bd"/>
</dbReference>
<comment type="similarity">
    <text evidence="2">Belongs to the bacterial solute-binding protein 5 family.</text>
</comment>
<dbReference type="RefSeq" id="WP_034839067.1">
    <property type="nucleotide sequence ID" value="NZ_JANX01000187.1"/>
</dbReference>
<dbReference type="GO" id="GO:0015833">
    <property type="term" value="P:peptide transport"/>
    <property type="evidence" value="ECO:0007669"/>
    <property type="project" value="TreeGrafter"/>
</dbReference>
<name>A0A0A0D5T3_9PROT</name>
<comment type="caution">
    <text evidence="6">The sequence shown here is derived from an EMBL/GenBank/DDBJ whole genome shotgun (WGS) entry which is preliminary data.</text>
</comment>
<dbReference type="PANTHER" id="PTHR30290:SF38">
    <property type="entry name" value="D,D-DIPEPTIDE-BINDING PERIPLASMIC PROTEIN DDPA-RELATED"/>
    <property type="match status" value="1"/>
</dbReference>
<dbReference type="SUPFAM" id="SSF53850">
    <property type="entry name" value="Periplasmic binding protein-like II"/>
    <property type="match status" value="1"/>
</dbReference>
<dbReference type="GO" id="GO:0030288">
    <property type="term" value="C:outer membrane-bounded periplasmic space"/>
    <property type="evidence" value="ECO:0007669"/>
    <property type="project" value="UniProtKB-ARBA"/>
</dbReference>
<dbReference type="GO" id="GO:1904680">
    <property type="term" value="F:peptide transmembrane transporter activity"/>
    <property type="evidence" value="ECO:0007669"/>
    <property type="project" value="TreeGrafter"/>
</dbReference>
<protein>
    <recommendedName>
        <fullName evidence="5">Solute-binding protein family 5 domain-containing protein</fullName>
    </recommendedName>
</protein>
<dbReference type="GO" id="GO:0043190">
    <property type="term" value="C:ATP-binding cassette (ABC) transporter complex"/>
    <property type="evidence" value="ECO:0007669"/>
    <property type="project" value="InterPro"/>
</dbReference>
<dbReference type="Pfam" id="PF00496">
    <property type="entry name" value="SBP_bac_5"/>
    <property type="match status" value="1"/>
</dbReference>
<evidence type="ECO:0000256" key="2">
    <source>
        <dbReference type="ARBA" id="ARBA00005695"/>
    </source>
</evidence>
<dbReference type="InterPro" id="IPR006311">
    <property type="entry name" value="TAT_signal"/>
</dbReference>
<dbReference type="InterPro" id="IPR039424">
    <property type="entry name" value="SBP_5"/>
</dbReference>
<dbReference type="PIRSF" id="PIRSF002741">
    <property type="entry name" value="MppA"/>
    <property type="match status" value="1"/>
</dbReference>
<evidence type="ECO:0000313" key="7">
    <source>
        <dbReference type="Proteomes" id="UP000029995"/>
    </source>
</evidence>
<dbReference type="InterPro" id="IPR000914">
    <property type="entry name" value="SBP_5_dom"/>
</dbReference>
<evidence type="ECO:0000256" key="3">
    <source>
        <dbReference type="ARBA" id="ARBA00022729"/>
    </source>
</evidence>
<dbReference type="Gene3D" id="3.10.105.10">
    <property type="entry name" value="Dipeptide-binding Protein, Domain 3"/>
    <property type="match status" value="1"/>
</dbReference>
<dbReference type="EMBL" id="JANX01000187">
    <property type="protein sequence ID" value="KGM33410.1"/>
    <property type="molecule type" value="Genomic_DNA"/>
</dbReference>